<organism evidence="2 3">
    <name type="scientific">Linum trigynum</name>
    <dbReference type="NCBI Taxonomy" id="586398"/>
    <lineage>
        <taxon>Eukaryota</taxon>
        <taxon>Viridiplantae</taxon>
        <taxon>Streptophyta</taxon>
        <taxon>Embryophyta</taxon>
        <taxon>Tracheophyta</taxon>
        <taxon>Spermatophyta</taxon>
        <taxon>Magnoliopsida</taxon>
        <taxon>eudicotyledons</taxon>
        <taxon>Gunneridae</taxon>
        <taxon>Pentapetalae</taxon>
        <taxon>rosids</taxon>
        <taxon>fabids</taxon>
        <taxon>Malpighiales</taxon>
        <taxon>Linaceae</taxon>
        <taxon>Linum</taxon>
    </lineage>
</organism>
<evidence type="ECO:0000313" key="2">
    <source>
        <dbReference type="EMBL" id="CAL1383066.1"/>
    </source>
</evidence>
<dbReference type="AlphaFoldDB" id="A0AAV2EAZ7"/>
<dbReference type="EMBL" id="OZ034817">
    <property type="protein sequence ID" value="CAL1383066.1"/>
    <property type="molecule type" value="Genomic_DNA"/>
</dbReference>
<evidence type="ECO:0000313" key="3">
    <source>
        <dbReference type="Proteomes" id="UP001497516"/>
    </source>
</evidence>
<keyword evidence="3" id="KW-1185">Reference proteome</keyword>
<sequence length="122" mass="13008">MAADSLFPTEIRISPEGEERLNLFVHYFNILARCEQGAEFGHDMGVGLECGATQQAQLVVVDPMVEVDKGKAVVDDIPSSSGNSDGDLAVTTEAQNSSEAQASSKVQTISGGLRRVLSLRLQ</sequence>
<feature type="region of interest" description="Disordered" evidence="1">
    <location>
        <begin position="75"/>
        <end position="106"/>
    </location>
</feature>
<gene>
    <name evidence="2" type="ORF">LTRI10_LOCUS24356</name>
</gene>
<dbReference type="Proteomes" id="UP001497516">
    <property type="component" value="Chromosome 4"/>
</dbReference>
<protein>
    <submittedName>
        <fullName evidence="2">Uncharacterized protein</fullName>
    </submittedName>
</protein>
<reference evidence="2 3" key="1">
    <citation type="submission" date="2024-04" db="EMBL/GenBank/DDBJ databases">
        <authorList>
            <person name="Fracassetti M."/>
        </authorList>
    </citation>
    <scope>NUCLEOTIDE SEQUENCE [LARGE SCALE GENOMIC DNA]</scope>
</reference>
<feature type="compositionally biased region" description="Low complexity" evidence="1">
    <location>
        <begin position="93"/>
        <end position="106"/>
    </location>
</feature>
<name>A0AAV2EAZ7_9ROSI</name>
<proteinExistence type="predicted"/>
<accession>A0AAV2EAZ7</accession>
<evidence type="ECO:0000256" key="1">
    <source>
        <dbReference type="SAM" id="MobiDB-lite"/>
    </source>
</evidence>